<evidence type="ECO:0000259" key="2">
    <source>
        <dbReference type="PROSITE" id="PS50157"/>
    </source>
</evidence>
<evidence type="ECO:0000256" key="1">
    <source>
        <dbReference type="PROSITE-ProRule" id="PRU00042"/>
    </source>
</evidence>
<name>A0AAV2AQ34_9ARAC</name>
<protein>
    <recommendedName>
        <fullName evidence="2">C2H2-type domain-containing protein</fullName>
    </recommendedName>
</protein>
<feature type="non-terminal residue" evidence="3">
    <location>
        <position position="724"/>
    </location>
</feature>
<dbReference type="Gene3D" id="3.40.50.1110">
    <property type="entry name" value="SGNH hydrolase"/>
    <property type="match status" value="1"/>
</dbReference>
<keyword evidence="1" id="KW-0863">Zinc-finger</keyword>
<comment type="caution">
    <text evidence="3">The sequence shown here is derived from an EMBL/GenBank/DDBJ whole genome shotgun (WGS) entry which is preliminary data.</text>
</comment>
<dbReference type="PANTHER" id="PTHR30383">
    <property type="entry name" value="THIOESTERASE 1/PROTEASE 1/LYSOPHOSPHOLIPASE L1"/>
    <property type="match status" value="1"/>
</dbReference>
<dbReference type="AlphaFoldDB" id="A0AAV2AQ34"/>
<keyword evidence="4" id="KW-1185">Reference proteome</keyword>
<dbReference type="Proteomes" id="UP001497382">
    <property type="component" value="Unassembled WGS sequence"/>
</dbReference>
<reference evidence="3 4" key="1">
    <citation type="submission" date="2024-04" db="EMBL/GenBank/DDBJ databases">
        <authorList>
            <person name="Rising A."/>
            <person name="Reimegard J."/>
            <person name="Sonavane S."/>
            <person name="Akerstrom W."/>
            <person name="Nylinder S."/>
            <person name="Hedman E."/>
            <person name="Kallberg Y."/>
        </authorList>
    </citation>
    <scope>NUCLEOTIDE SEQUENCE [LARGE SCALE GENOMIC DNA]</scope>
</reference>
<keyword evidence="1" id="KW-0862">Zinc</keyword>
<evidence type="ECO:0000313" key="4">
    <source>
        <dbReference type="Proteomes" id="UP001497382"/>
    </source>
</evidence>
<evidence type="ECO:0000313" key="3">
    <source>
        <dbReference type="EMBL" id="CAL1286135.1"/>
    </source>
</evidence>
<dbReference type="PANTHER" id="PTHR30383:SF5">
    <property type="entry name" value="SGNH HYDROLASE-TYPE ESTERASE DOMAIN-CONTAINING PROTEIN"/>
    <property type="match status" value="1"/>
</dbReference>
<organism evidence="3 4">
    <name type="scientific">Larinioides sclopetarius</name>
    <dbReference type="NCBI Taxonomy" id="280406"/>
    <lineage>
        <taxon>Eukaryota</taxon>
        <taxon>Metazoa</taxon>
        <taxon>Ecdysozoa</taxon>
        <taxon>Arthropoda</taxon>
        <taxon>Chelicerata</taxon>
        <taxon>Arachnida</taxon>
        <taxon>Araneae</taxon>
        <taxon>Araneomorphae</taxon>
        <taxon>Entelegynae</taxon>
        <taxon>Araneoidea</taxon>
        <taxon>Araneidae</taxon>
        <taxon>Larinioides</taxon>
    </lineage>
</organism>
<feature type="domain" description="C2H2-type" evidence="2">
    <location>
        <begin position="555"/>
        <end position="583"/>
    </location>
</feature>
<dbReference type="GO" id="GO:0004622">
    <property type="term" value="F:phosphatidylcholine lysophospholipase activity"/>
    <property type="evidence" value="ECO:0007669"/>
    <property type="project" value="TreeGrafter"/>
</dbReference>
<sequence length="724" mass="79037">MKILVIGDSMIKYLKEYLSDENLDVVSYPGATIDRITSKVSMIERKYDCFLVHVGTNNIQLDSVEVILQKYKLLIKEILQINPKAKVICSSLIPRGINYFKKDFWTTKDDIKFLNHKIDSINNELKSLCSDHEALVFCSSSKSTWYGFLGYDGLHLNRRGNHHLSNLFYDVLKSFISLENASKKIKMCHSVVPDLLDSTEFPPLSCFEQPPLLPSSLKHTFVTKRYPSSQWIAAQSPASACPVLLPASTSCQVSLSVSSLPVASLVPPSLPVVSSIPPSLPVASSIPPSLPVASSIPPSLPVASSIPPSLPVASSIPPSLPVASSIPPSLPVASSIPPSLPVASSIPPSLPVASSIPPSLPVASSIPPSLPVASSIPPSLPVASSIPPSLPVASSIPPSLPVASSIPPSLPVASSIPPSLPVASSIPPSLPACPRQAVASSLPACPQTADTPSLPTSYQTANVPLLPTQEMPTAIPHASKKQRRARIAQVNLNILPNINKNLEQNTYWNIPTTNRFSALQDEENDNSTDKVVLTVKSINSKKFTGGGPKNFPFSKTCNYCGRTYVTRSSFSNHLKKYKCKEKIKKTYPRICEVSCKSYKTRQSFSKHLKFFKPCEQKNPADLSLSDNNCHIVLDSKTSLETVTNSKLLLEAVESSSNSSKFLFDKCEHISQKCLDCGQFYNSNESFNSHKETCNNKKQHEKYMCTECNNFFFNLWYLHRHLNTA</sequence>
<dbReference type="GO" id="GO:0008270">
    <property type="term" value="F:zinc ion binding"/>
    <property type="evidence" value="ECO:0007669"/>
    <property type="project" value="UniProtKB-KW"/>
</dbReference>
<dbReference type="InterPro" id="IPR013830">
    <property type="entry name" value="SGNH_hydro"/>
</dbReference>
<keyword evidence="1" id="KW-0479">Metal-binding</keyword>
<dbReference type="Pfam" id="PF13472">
    <property type="entry name" value="Lipase_GDSL_2"/>
    <property type="match status" value="1"/>
</dbReference>
<dbReference type="SUPFAM" id="SSF52266">
    <property type="entry name" value="SGNH hydrolase"/>
    <property type="match status" value="1"/>
</dbReference>
<accession>A0AAV2AQ34</accession>
<dbReference type="InterPro" id="IPR013087">
    <property type="entry name" value="Znf_C2H2_type"/>
</dbReference>
<dbReference type="PROSITE" id="PS50157">
    <property type="entry name" value="ZINC_FINGER_C2H2_2"/>
    <property type="match status" value="1"/>
</dbReference>
<proteinExistence type="predicted"/>
<dbReference type="EMBL" id="CAXIEN010000198">
    <property type="protein sequence ID" value="CAL1286135.1"/>
    <property type="molecule type" value="Genomic_DNA"/>
</dbReference>
<dbReference type="InterPro" id="IPR051532">
    <property type="entry name" value="Ester_Hydrolysis_Enzymes"/>
</dbReference>
<dbReference type="InterPro" id="IPR036514">
    <property type="entry name" value="SGNH_hydro_sf"/>
</dbReference>
<gene>
    <name evidence="3" type="ORF">LARSCL_LOCUS14076</name>
</gene>